<dbReference type="OrthoDB" id="5843733at2759"/>
<dbReference type="SUPFAM" id="SSF63712">
    <property type="entry name" value="Nicotinic receptor ligand binding domain-like"/>
    <property type="match status" value="1"/>
</dbReference>
<reference evidence="4" key="1">
    <citation type="submission" date="2017-02" db="UniProtKB">
        <authorList>
            <consortium name="WormBaseParasite"/>
        </authorList>
    </citation>
    <scope>IDENTIFICATION</scope>
</reference>
<keyword evidence="3" id="KW-1185">Reference proteome</keyword>
<dbReference type="InterPro" id="IPR036734">
    <property type="entry name" value="Neur_chan_lig-bd_sf"/>
</dbReference>
<organism evidence="4">
    <name type="scientific">Anisakis simplex</name>
    <name type="common">Herring worm</name>
    <dbReference type="NCBI Taxonomy" id="6269"/>
    <lineage>
        <taxon>Eukaryota</taxon>
        <taxon>Metazoa</taxon>
        <taxon>Ecdysozoa</taxon>
        <taxon>Nematoda</taxon>
        <taxon>Chromadorea</taxon>
        <taxon>Rhabditida</taxon>
        <taxon>Spirurina</taxon>
        <taxon>Ascaridomorpha</taxon>
        <taxon>Ascaridoidea</taxon>
        <taxon>Anisakidae</taxon>
        <taxon>Anisakis</taxon>
        <taxon>Anisakis simplex complex</taxon>
    </lineage>
</organism>
<dbReference type="EMBL" id="UYRR01040487">
    <property type="protein sequence ID" value="VDK79205.1"/>
    <property type="molecule type" value="Genomic_DNA"/>
</dbReference>
<protein>
    <submittedName>
        <fullName evidence="4">Neur_chan_LBD domain-containing protein</fullName>
    </submittedName>
</protein>
<evidence type="ECO:0000313" key="4">
    <source>
        <dbReference type="WBParaSite" id="ASIM_0002136101-mRNA-1"/>
    </source>
</evidence>
<dbReference type="GO" id="GO:0016020">
    <property type="term" value="C:membrane"/>
    <property type="evidence" value="ECO:0007669"/>
    <property type="project" value="InterPro"/>
</dbReference>
<dbReference type="AlphaFoldDB" id="A0A0M3KK32"/>
<evidence type="ECO:0000313" key="2">
    <source>
        <dbReference type="EMBL" id="VDK79205.1"/>
    </source>
</evidence>
<gene>
    <name evidence="2" type="ORF">ASIM_LOCUS20730</name>
</gene>
<dbReference type="GO" id="GO:0005230">
    <property type="term" value="F:extracellular ligand-gated monoatomic ion channel activity"/>
    <property type="evidence" value="ECO:0007669"/>
    <property type="project" value="InterPro"/>
</dbReference>
<evidence type="ECO:0000313" key="3">
    <source>
        <dbReference type="Proteomes" id="UP000267096"/>
    </source>
</evidence>
<reference evidence="2 3" key="2">
    <citation type="submission" date="2018-11" db="EMBL/GenBank/DDBJ databases">
        <authorList>
            <consortium name="Pathogen Informatics"/>
        </authorList>
    </citation>
    <scope>NUCLEOTIDE SEQUENCE [LARGE SCALE GENOMIC DNA]</scope>
</reference>
<name>A0A0M3KK32_ANISI</name>
<evidence type="ECO:0000259" key="1">
    <source>
        <dbReference type="Pfam" id="PF02931"/>
    </source>
</evidence>
<feature type="domain" description="Neurotransmitter-gated ion-channel ligand-binding" evidence="1">
    <location>
        <begin position="2"/>
        <end position="94"/>
    </location>
</feature>
<sequence>MRLTLRQKWVEMRLSYEKERSSDKPIKLRSIAYIWNPNLQILNALETTSIGRDEIRVYKSGLVEYVQRMIVTTYEHHHLHTFPFEKRNCTLRFTNGE</sequence>
<accession>A0A0M3KK32</accession>
<dbReference type="WBParaSite" id="ASIM_0002136101-mRNA-1">
    <property type="protein sequence ID" value="ASIM_0002136101-mRNA-1"/>
    <property type="gene ID" value="ASIM_0002136101"/>
</dbReference>
<dbReference type="Proteomes" id="UP000267096">
    <property type="component" value="Unassembled WGS sequence"/>
</dbReference>
<dbReference type="Gene3D" id="2.70.170.10">
    <property type="entry name" value="Neurotransmitter-gated ion-channel ligand-binding domain"/>
    <property type="match status" value="1"/>
</dbReference>
<dbReference type="InterPro" id="IPR006202">
    <property type="entry name" value="Neur_chan_lig-bd"/>
</dbReference>
<proteinExistence type="predicted"/>
<dbReference type="Pfam" id="PF02931">
    <property type="entry name" value="Neur_chan_LBD"/>
    <property type="match status" value="1"/>
</dbReference>